<feature type="domain" description="Carbohydrate kinase FGGY N-terminal" evidence="12">
    <location>
        <begin position="70"/>
        <end position="324"/>
    </location>
</feature>
<keyword evidence="5" id="KW-0547">Nucleotide-binding</keyword>
<keyword evidence="4 10" id="KW-0808">Transferase</keyword>
<dbReference type="PANTHER" id="PTHR10196:SF69">
    <property type="entry name" value="GLYCEROL KINASE"/>
    <property type="match status" value="1"/>
</dbReference>
<protein>
    <recommendedName>
        <fullName evidence="3">glycerol kinase</fullName>
        <ecNumber evidence="3">2.7.1.30</ecNumber>
    </recommendedName>
    <alternativeName>
        <fullName evidence="9">ATP:glycerol 3-phosphotransferase</fullName>
    </alternativeName>
</protein>
<dbReference type="STRING" id="416450.A0A1V6QEY4"/>
<evidence type="ECO:0000256" key="3">
    <source>
        <dbReference type="ARBA" id="ARBA00012099"/>
    </source>
</evidence>
<feature type="compositionally biased region" description="Acidic residues" evidence="11">
    <location>
        <begin position="7"/>
        <end position="24"/>
    </location>
</feature>
<dbReference type="InterPro" id="IPR000577">
    <property type="entry name" value="Carb_kinase_FGGY"/>
</dbReference>
<evidence type="ECO:0000313" key="15">
    <source>
        <dbReference type="Proteomes" id="UP000191672"/>
    </source>
</evidence>
<evidence type="ECO:0000256" key="2">
    <source>
        <dbReference type="ARBA" id="ARBA00009156"/>
    </source>
</evidence>
<feature type="region of interest" description="Disordered" evidence="11">
    <location>
        <begin position="1"/>
        <end position="58"/>
    </location>
</feature>
<dbReference type="GO" id="GO:0005524">
    <property type="term" value="F:ATP binding"/>
    <property type="evidence" value="ECO:0007669"/>
    <property type="project" value="UniProtKB-KW"/>
</dbReference>
<dbReference type="InterPro" id="IPR018483">
    <property type="entry name" value="Carb_kinase_FGGY_CS"/>
</dbReference>
<dbReference type="OrthoDB" id="5422795at2759"/>
<comment type="similarity">
    <text evidence="2 10">Belongs to the FGGY kinase family.</text>
</comment>
<dbReference type="NCBIfam" id="TIGR01311">
    <property type="entry name" value="glycerol_kin"/>
    <property type="match status" value="1"/>
</dbReference>
<evidence type="ECO:0000256" key="10">
    <source>
        <dbReference type="RuleBase" id="RU003733"/>
    </source>
</evidence>
<evidence type="ECO:0000256" key="9">
    <source>
        <dbReference type="ARBA" id="ARBA00043149"/>
    </source>
</evidence>
<dbReference type="SUPFAM" id="SSF53067">
    <property type="entry name" value="Actin-like ATPase domain"/>
    <property type="match status" value="2"/>
</dbReference>
<dbReference type="Pfam" id="PF02782">
    <property type="entry name" value="FGGY_C"/>
    <property type="match status" value="1"/>
</dbReference>
<reference evidence="15" key="1">
    <citation type="journal article" date="2017" name="Nat. Microbiol.">
        <title>Global analysis of biosynthetic gene clusters reveals vast potential of secondary metabolite production in Penicillium species.</title>
        <authorList>
            <person name="Nielsen J.C."/>
            <person name="Grijseels S."/>
            <person name="Prigent S."/>
            <person name="Ji B."/>
            <person name="Dainat J."/>
            <person name="Nielsen K.F."/>
            <person name="Frisvad J.C."/>
            <person name="Workman M."/>
            <person name="Nielsen J."/>
        </authorList>
    </citation>
    <scope>NUCLEOTIDE SEQUENCE [LARGE SCALE GENOMIC DNA]</scope>
    <source>
        <strain evidence="15">IBT 31811</strain>
    </source>
</reference>
<dbReference type="PROSITE" id="PS00445">
    <property type="entry name" value="FGGY_KINASES_2"/>
    <property type="match status" value="1"/>
</dbReference>
<dbReference type="GO" id="GO:0019563">
    <property type="term" value="P:glycerol catabolic process"/>
    <property type="evidence" value="ECO:0007669"/>
    <property type="project" value="UniProtKB-UniPathway"/>
</dbReference>
<keyword evidence="7" id="KW-0319">Glycerol metabolism</keyword>
<evidence type="ECO:0000256" key="6">
    <source>
        <dbReference type="ARBA" id="ARBA00022777"/>
    </source>
</evidence>
<dbReference type="PANTHER" id="PTHR10196">
    <property type="entry name" value="SUGAR KINASE"/>
    <property type="match status" value="1"/>
</dbReference>
<dbReference type="InterPro" id="IPR018485">
    <property type="entry name" value="FGGY_C"/>
</dbReference>
<dbReference type="EMBL" id="MDYN01000005">
    <property type="protein sequence ID" value="OQD87780.1"/>
    <property type="molecule type" value="Genomic_DNA"/>
</dbReference>
<dbReference type="CDD" id="cd07792">
    <property type="entry name" value="ASKHA_NBD_FGGY_GK1-3-like"/>
    <property type="match status" value="1"/>
</dbReference>
<dbReference type="GO" id="GO:0006641">
    <property type="term" value="P:triglyceride metabolic process"/>
    <property type="evidence" value="ECO:0007669"/>
    <property type="project" value="TreeGrafter"/>
</dbReference>
<keyword evidence="8" id="KW-0067">ATP-binding</keyword>
<name>A0A1V6QEY4_9EURO</name>
<dbReference type="EC" id="2.7.1.30" evidence="3"/>
<dbReference type="FunFam" id="3.30.420.40:FF:000086">
    <property type="entry name" value="Glycerol kinase"/>
    <property type="match status" value="1"/>
</dbReference>
<evidence type="ECO:0000313" key="14">
    <source>
        <dbReference type="EMBL" id="OQD87780.1"/>
    </source>
</evidence>
<comment type="caution">
    <text evidence="14">The sequence shown here is derived from an EMBL/GenBank/DDBJ whole genome shotgun (WGS) entry which is preliminary data.</text>
</comment>
<proteinExistence type="inferred from homology"/>
<keyword evidence="15" id="KW-1185">Reference proteome</keyword>
<dbReference type="FunFam" id="3.30.420.40:FF:000085">
    <property type="entry name" value="Glycerol kinase 2"/>
    <property type="match status" value="1"/>
</dbReference>
<evidence type="ECO:0000256" key="7">
    <source>
        <dbReference type="ARBA" id="ARBA00022798"/>
    </source>
</evidence>
<dbReference type="GO" id="GO:0046167">
    <property type="term" value="P:glycerol-3-phosphate biosynthetic process"/>
    <property type="evidence" value="ECO:0007669"/>
    <property type="project" value="TreeGrafter"/>
</dbReference>
<dbReference type="AlphaFoldDB" id="A0A1V6QEY4"/>
<dbReference type="PIRSF" id="PIRSF000538">
    <property type="entry name" value="GlpK"/>
    <property type="match status" value="1"/>
</dbReference>
<evidence type="ECO:0000256" key="8">
    <source>
        <dbReference type="ARBA" id="ARBA00022840"/>
    </source>
</evidence>
<dbReference type="UniPathway" id="UPA00618">
    <property type="reaction ID" value="UER00672"/>
</dbReference>
<accession>A0A1V6QEY4</accession>
<feature type="compositionally biased region" description="Basic and acidic residues" evidence="11">
    <location>
        <begin position="38"/>
        <end position="58"/>
    </location>
</feature>
<dbReference type="InterPro" id="IPR042018">
    <property type="entry name" value="GK1-3_metazoan-type"/>
</dbReference>
<dbReference type="InterPro" id="IPR005999">
    <property type="entry name" value="Glycerol_kin"/>
</dbReference>
<dbReference type="Proteomes" id="UP000191672">
    <property type="component" value="Unassembled WGS sequence"/>
</dbReference>
<evidence type="ECO:0000259" key="13">
    <source>
        <dbReference type="Pfam" id="PF02782"/>
    </source>
</evidence>
<sequence length="586" mass="64787">MRNPFELDYDSVDGDSEPAGDFELSEAQLPQEGHHRRSSLDYRPKQQDDGDRSLLQNEDKIPGDLKNRFIGTIDQGTTSTRFIIFDCTGVPVAKYQTEFRQIHEHPGWHEQDPYELVESVYICMEEAMKSFLAAGHDASDIEAVGITSQRETALVWDWETGEPLHNAITWTDTRTVNLVRELKAKPGADELANICGLPLSTYPSSVTLRWMLDHLPDVKSAYDDGRAAFGTVDSWLIYNLNGGPQNKRLVTDVTNASRTMFMNLETLKYDDRLLKFFDIDKTKIRLPEILPSADPEGFGRIVEGPLDGVRITSCLGDQASALVGHCAFTPGMAKNTYGTGCFLLYNVGDKPVISKHGLLGTVGFQLGRDRKPVYALEGSVAVAGSGVSFLMNNLGFFRDSRKVSDLAASVPDNGGCIFVTAFSGLFAPYWIDDAQGTIWGITAHTQKGHIARATMEAACFQTKAILDAMAMDSGKSLTELAVDGGMSNSDVCMQTQADIIQIPVERPSMHETTALGAAIAAGFAVDIWKDFSELKHMNRANRASFTPQMTPKASGRMYKKWSKAVEMSRGWMNDEDRMEHDEDDDE</sequence>
<dbReference type="InterPro" id="IPR043129">
    <property type="entry name" value="ATPase_NBD"/>
</dbReference>
<feature type="domain" description="Carbohydrate kinase FGGY C-terminal" evidence="13">
    <location>
        <begin position="334"/>
        <end position="524"/>
    </location>
</feature>
<evidence type="ECO:0000256" key="11">
    <source>
        <dbReference type="SAM" id="MobiDB-lite"/>
    </source>
</evidence>
<evidence type="ECO:0000256" key="1">
    <source>
        <dbReference type="ARBA" id="ARBA00005190"/>
    </source>
</evidence>
<organism evidence="14 15">
    <name type="scientific">Penicillium antarcticum</name>
    <dbReference type="NCBI Taxonomy" id="416450"/>
    <lineage>
        <taxon>Eukaryota</taxon>
        <taxon>Fungi</taxon>
        <taxon>Dikarya</taxon>
        <taxon>Ascomycota</taxon>
        <taxon>Pezizomycotina</taxon>
        <taxon>Eurotiomycetes</taxon>
        <taxon>Eurotiomycetidae</taxon>
        <taxon>Eurotiales</taxon>
        <taxon>Aspergillaceae</taxon>
        <taxon>Penicillium</taxon>
    </lineage>
</organism>
<evidence type="ECO:0000256" key="5">
    <source>
        <dbReference type="ARBA" id="ARBA00022741"/>
    </source>
</evidence>
<keyword evidence="6 10" id="KW-0418">Kinase</keyword>
<comment type="pathway">
    <text evidence="1">Polyol metabolism; glycerol degradation via glycerol kinase pathway; sn-glycerol 3-phosphate from glycerol: step 1/1.</text>
</comment>
<evidence type="ECO:0000259" key="12">
    <source>
        <dbReference type="Pfam" id="PF00370"/>
    </source>
</evidence>
<dbReference type="Pfam" id="PF00370">
    <property type="entry name" value="FGGY_N"/>
    <property type="match status" value="1"/>
</dbReference>
<dbReference type="GO" id="GO:0004370">
    <property type="term" value="F:glycerol kinase activity"/>
    <property type="evidence" value="ECO:0007669"/>
    <property type="project" value="UniProtKB-EC"/>
</dbReference>
<evidence type="ECO:0000256" key="4">
    <source>
        <dbReference type="ARBA" id="ARBA00022679"/>
    </source>
</evidence>
<dbReference type="InterPro" id="IPR018484">
    <property type="entry name" value="FGGY_N"/>
</dbReference>
<gene>
    <name evidence="14" type="ORF">PENANT_c005G02531</name>
</gene>
<dbReference type="GO" id="GO:0005739">
    <property type="term" value="C:mitochondrion"/>
    <property type="evidence" value="ECO:0007669"/>
    <property type="project" value="TreeGrafter"/>
</dbReference>
<dbReference type="Gene3D" id="3.30.420.40">
    <property type="match status" value="2"/>
</dbReference>
<dbReference type="NCBIfam" id="NF000756">
    <property type="entry name" value="PRK00047.1"/>
    <property type="match status" value="1"/>
</dbReference>